<dbReference type="FunFam" id="3.40.309.10:FF:000003">
    <property type="entry name" value="Aldehyde dehydrogenase"/>
    <property type="match status" value="1"/>
</dbReference>
<feature type="domain" description="Aldehyde dehydrogenase" evidence="7">
    <location>
        <begin position="147"/>
        <end position="461"/>
    </location>
</feature>
<organism evidence="8 9">
    <name type="scientific">Zingiber officinale</name>
    <name type="common">Ginger</name>
    <name type="synonym">Amomum zingiber</name>
    <dbReference type="NCBI Taxonomy" id="94328"/>
    <lineage>
        <taxon>Eukaryota</taxon>
        <taxon>Viridiplantae</taxon>
        <taxon>Streptophyta</taxon>
        <taxon>Embryophyta</taxon>
        <taxon>Tracheophyta</taxon>
        <taxon>Spermatophyta</taxon>
        <taxon>Magnoliopsida</taxon>
        <taxon>Liliopsida</taxon>
        <taxon>Zingiberales</taxon>
        <taxon>Zingiberaceae</taxon>
        <taxon>Zingiber</taxon>
    </lineage>
</organism>
<proteinExistence type="inferred from homology"/>
<dbReference type="InterPro" id="IPR016162">
    <property type="entry name" value="Ald_DH_N"/>
</dbReference>
<dbReference type="EMBL" id="JACMSC010000014">
    <property type="protein sequence ID" value="KAG6488930.1"/>
    <property type="molecule type" value="Genomic_DNA"/>
</dbReference>
<gene>
    <name evidence="8" type="ORF">ZIOFF_050188</name>
</gene>
<dbReference type="AlphaFoldDB" id="A0A8J5FQP9"/>
<evidence type="ECO:0000256" key="4">
    <source>
        <dbReference type="PIRSR" id="PIRSR036492-1"/>
    </source>
</evidence>
<keyword evidence="9" id="KW-1185">Reference proteome</keyword>
<dbReference type="InterPro" id="IPR015590">
    <property type="entry name" value="Aldehyde_DH_dom"/>
</dbReference>
<evidence type="ECO:0000313" key="9">
    <source>
        <dbReference type="Proteomes" id="UP000734854"/>
    </source>
</evidence>
<dbReference type="PANTHER" id="PTHR43570:SF16">
    <property type="entry name" value="ALDEHYDE DEHYDROGENASE TYPE III, ISOFORM Q"/>
    <property type="match status" value="1"/>
</dbReference>
<comment type="similarity">
    <text evidence="1 3 6">Belongs to the aldehyde dehydrogenase family.</text>
</comment>
<dbReference type="PROSITE" id="PS00687">
    <property type="entry name" value="ALDEHYDE_DEHYDR_GLU"/>
    <property type="match status" value="1"/>
</dbReference>
<evidence type="ECO:0000313" key="8">
    <source>
        <dbReference type="EMBL" id="KAG6488930.1"/>
    </source>
</evidence>
<reference evidence="8 9" key="1">
    <citation type="submission" date="2020-08" db="EMBL/GenBank/DDBJ databases">
        <title>Plant Genome Project.</title>
        <authorList>
            <person name="Zhang R.-G."/>
        </authorList>
    </citation>
    <scope>NUCLEOTIDE SEQUENCE [LARGE SCALE GENOMIC DNA]</scope>
    <source>
        <tissue evidence="8">Rhizome</tissue>
    </source>
</reference>
<dbReference type="SUPFAM" id="SSF53720">
    <property type="entry name" value="ALDH-like"/>
    <property type="match status" value="1"/>
</dbReference>
<evidence type="ECO:0000256" key="2">
    <source>
        <dbReference type="ARBA" id="ARBA00023002"/>
    </source>
</evidence>
<sequence>MEGGAFDGARAAELTAELRRSFDSGRTRSYEWRAAQLKGIARMIEEKEADIMAALHDDLAKPQMESFLHEISLAKASCTFALKELKRWMKPEKVPASITTFPSSAVILPEPLGIALIISAWNYPFFNLTHVGPTLMGKWNYVSEFRLLSIDPVIGAIAAGNAVALKPSEVSPATSSLFAKVLPTYVDNSCIKVVEGSISETTVLLEQKWDKIFYTGSKNVGRIVMVAAAKHLTPVTLELGGKSPVIVDSNVNIKVTAKRIAVGKWGSNNGQACIAPDYILTTKAFAKTLVDALKITLDKFYGKDPLESADLSRVVNDKHFSRLTNLLNDQNVSGTIIYGGQWDEKRLKIAPTLLLDVPHDTLIMDEEIFGPVLPIITFEKIEQCFDFIQSKEKPLAAYLFTKDKKLEEKFVQTVSAGGILINDTGLHFANPHLPFGGVGESGIGAYHGKFSFDTFSHKKAVLSRSFAGEASARYPPYTQQKQKILRGLINGSFIALLLALIGWPRD</sequence>
<dbReference type="Gene3D" id="3.40.605.10">
    <property type="entry name" value="Aldehyde Dehydrogenase, Chain A, domain 1"/>
    <property type="match status" value="1"/>
</dbReference>
<dbReference type="InterPro" id="IPR016163">
    <property type="entry name" value="Ald_DH_C"/>
</dbReference>
<keyword evidence="2 3" id="KW-0560">Oxidoreductase</keyword>
<feature type="domain" description="Aldehyde dehydrogenase" evidence="7">
    <location>
        <begin position="18"/>
        <end position="130"/>
    </location>
</feature>
<comment type="caution">
    <text evidence="8">The sequence shown here is derived from an EMBL/GenBank/DDBJ whole genome shotgun (WGS) entry which is preliminary data.</text>
</comment>
<dbReference type="GO" id="GO:0004029">
    <property type="term" value="F:aldehyde dehydrogenase (NAD+) activity"/>
    <property type="evidence" value="ECO:0007669"/>
    <property type="project" value="TreeGrafter"/>
</dbReference>
<feature type="active site" evidence="4 5">
    <location>
        <position position="238"/>
    </location>
</feature>
<dbReference type="GO" id="GO:0006081">
    <property type="term" value="P:aldehyde metabolic process"/>
    <property type="evidence" value="ECO:0007669"/>
    <property type="project" value="InterPro"/>
</dbReference>
<accession>A0A8J5FQP9</accession>
<dbReference type="Proteomes" id="UP000734854">
    <property type="component" value="Unassembled WGS sequence"/>
</dbReference>
<dbReference type="InterPro" id="IPR012394">
    <property type="entry name" value="Aldehyde_DH_NAD(P)"/>
</dbReference>
<evidence type="ECO:0000256" key="3">
    <source>
        <dbReference type="PIRNR" id="PIRNR036492"/>
    </source>
</evidence>
<protein>
    <recommendedName>
        <fullName evidence="3">Aldehyde dehydrogenase</fullName>
    </recommendedName>
</protein>
<dbReference type="PIRSF" id="PIRSF036492">
    <property type="entry name" value="ALDH"/>
    <property type="match status" value="1"/>
</dbReference>
<dbReference type="Pfam" id="PF00171">
    <property type="entry name" value="Aldedh"/>
    <property type="match status" value="2"/>
</dbReference>
<dbReference type="InterPro" id="IPR016161">
    <property type="entry name" value="Ald_DH/histidinol_DH"/>
</dbReference>
<dbReference type="GO" id="GO:0005737">
    <property type="term" value="C:cytoplasm"/>
    <property type="evidence" value="ECO:0007669"/>
    <property type="project" value="TreeGrafter"/>
</dbReference>
<evidence type="ECO:0000259" key="7">
    <source>
        <dbReference type="Pfam" id="PF00171"/>
    </source>
</evidence>
<dbReference type="InterPro" id="IPR029510">
    <property type="entry name" value="Ald_DH_CS_GLU"/>
</dbReference>
<evidence type="ECO:0000256" key="6">
    <source>
        <dbReference type="RuleBase" id="RU003345"/>
    </source>
</evidence>
<dbReference type="Gene3D" id="3.40.309.10">
    <property type="entry name" value="Aldehyde Dehydrogenase, Chain A, domain 2"/>
    <property type="match status" value="1"/>
</dbReference>
<name>A0A8J5FQP9_ZINOF</name>
<feature type="active site" evidence="4">
    <location>
        <position position="273"/>
    </location>
</feature>
<evidence type="ECO:0000256" key="1">
    <source>
        <dbReference type="ARBA" id="ARBA00009986"/>
    </source>
</evidence>
<evidence type="ECO:0000256" key="5">
    <source>
        <dbReference type="PROSITE-ProRule" id="PRU10007"/>
    </source>
</evidence>
<dbReference type="PANTHER" id="PTHR43570">
    <property type="entry name" value="ALDEHYDE DEHYDROGENASE"/>
    <property type="match status" value="1"/>
</dbReference>